<keyword evidence="2" id="KW-1185">Reference proteome</keyword>
<sequence length="320" mass="37551">MSSFISRKTEHEIRRFCSDFKIGNQSAWYFMNGKFYKLWPEEAPGHNFLLSNSYNALVKIGLTAQLNEFGKLRQPCLVRGKNFNYLYIFSQLKADKLDINEVLQALYQGEDWWIKNWLLLFQHLELARFAYFDMDWSNIGLVKNNQQMHLVFYDIDSTVDVTKNWQQIWTGNATFHTLFSRLRQEYKETTLQFFNIASLTELYIATILAYIVQNPLILELNKYGAGSYYISGHACIPSGMPVDSRNKQIIEKFLIYMLNECKDVFEHKKHPKDSLKNIAEYTIQVIKEPVALLKDPQIPQMNPGDGKNLSIFKLLRNLWP</sequence>
<gene>
    <name evidence="1" type="ORF">FKZ61_08800</name>
</gene>
<proteinExistence type="predicted"/>
<dbReference type="RefSeq" id="WP_141609724.1">
    <property type="nucleotide sequence ID" value="NZ_VIGC02000009.1"/>
</dbReference>
<dbReference type="Proteomes" id="UP000317371">
    <property type="component" value="Unassembled WGS sequence"/>
</dbReference>
<dbReference type="AlphaFoldDB" id="A0A540VHK0"/>
<reference evidence="1 2" key="1">
    <citation type="submission" date="2019-06" db="EMBL/GenBank/DDBJ databases">
        <title>Genome sequence of Litorilinea aerophila BAA-2444.</title>
        <authorList>
            <person name="Maclea K.S."/>
            <person name="Maurais E.G."/>
            <person name="Iannazzi L.C."/>
        </authorList>
    </citation>
    <scope>NUCLEOTIDE SEQUENCE [LARGE SCALE GENOMIC DNA]</scope>
    <source>
        <strain evidence="1 2">ATCC BAA-2444</strain>
    </source>
</reference>
<organism evidence="1 2">
    <name type="scientific">Litorilinea aerophila</name>
    <dbReference type="NCBI Taxonomy" id="1204385"/>
    <lineage>
        <taxon>Bacteria</taxon>
        <taxon>Bacillati</taxon>
        <taxon>Chloroflexota</taxon>
        <taxon>Caldilineae</taxon>
        <taxon>Caldilineales</taxon>
        <taxon>Caldilineaceae</taxon>
        <taxon>Litorilinea</taxon>
    </lineage>
</organism>
<protein>
    <submittedName>
        <fullName evidence="1">Uncharacterized protein</fullName>
    </submittedName>
</protein>
<comment type="caution">
    <text evidence="1">The sequence shown here is derived from an EMBL/GenBank/DDBJ whole genome shotgun (WGS) entry which is preliminary data.</text>
</comment>
<dbReference type="InParanoid" id="A0A540VHK0"/>
<dbReference type="EMBL" id="VIGC01000009">
    <property type="protein sequence ID" value="TQE96171.1"/>
    <property type="molecule type" value="Genomic_DNA"/>
</dbReference>
<evidence type="ECO:0000313" key="2">
    <source>
        <dbReference type="Proteomes" id="UP000317371"/>
    </source>
</evidence>
<evidence type="ECO:0000313" key="1">
    <source>
        <dbReference type="EMBL" id="TQE96171.1"/>
    </source>
</evidence>
<accession>A0A540VHK0</accession>
<name>A0A540VHK0_9CHLR</name>